<accession>A0A9W9K728</accession>
<reference evidence="1" key="1">
    <citation type="submission" date="2022-11" db="EMBL/GenBank/DDBJ databases">
        <authorList>
            <person name="Petersen C."/>
        </authorList>
    </citation>
    <scope>NUCLEOTIDE SEQUENCE</scope>
    <source>
        <strain evidence="1">IBT 30761</strain>
    </source>
</reference>
<dbReference type="PANTHER" id="PTHR47657">
    <property type="entry name" value="STEROL REGULATORY ELEMENT-BINDING PROTEIN ECM22"/>
    <property type="match status" value="1"/>
</dbReference>
<comment type="caution">
    <text evidence="1">The sequence shown here is derived from an EMBL/GenBank/DDBJ whole genome shotgun (WGS) entry which is preliminary data.</text>
</comment>
<dbReference type="EMBL" id="JAPQKI010000006">
    <property type="protein sequence ID" value="KAJ5094906.1"/>
    <property type="molecule type" value="Genomic_DNA"/>
</dbReference>
<sequence length="269" mass="30136">MNSLLAFSACHMAWITRNTDTSDLMLQYKGFAINGLRRSLHKFSESISEAVLAASILLLWQANEWCDDIPIRSTIHGTKFYSSCALQAGMGFTPVWNHESNFIVQVLKAMAPAAKRRSELAMFWDRQNSTKHGYSLEIFCGSGPTILDTLTADLLDMENSLVYQLHGSHISELLQFIQKIQCGGPFADIEDTFDRLRPLKTWLLWLPPALFAGQEEVSALIILSQYDTAAVAITSTFHFPDLKDFYLGSLSLPPLAFVQGIRRVKGIMP</sequence>
<dbReference type="GeneID" id="81358669"/>
<dbReference type="RefSeq" id="XP_056473056.1">
    <property type="nucleotide sequence ID" value="XM_056619690.1"/>
</dbReference>
<organism evidence="1 2">
    <name type="scientific">Penicillium argentinense</name>
    <dbReference type="NCBI Taxonomy" id="1131581"/>
    <lineage>
        <taxon>Eukaryota</taxon>
        <taxon>Fungi</taxon>
        <taxon>Dikarya</taxon>
        <taxon>Ascomycota</taxon>
        <taxon>Pezizomycotina</taxon>
        <taxon>Eurotiomycetes</taxon>
        <taxon>Eurotiomycetidae</taxon>
        <taxon>Eurotiales</taxon>
        <taxon>Aspergillaceae</taxon>
        <taxon>Penicillium</taxon>
    </lineage>
</organism>
<gene>
    <name evidence="1" type="ORF">N7532_007197</name>
</gene>
<evidence type="ECO:0000313" key="1">
    <source>
        <dbReference type="EMBL" id="KAJ5094906.1"/>
    </source>
</evidence>
<proteinExistence type="predicted"/>
<dbReference type="PANTHER" id="PTHR47657:SF12">
    <property type="entry name" value="ZN(II)2CYS6 TRANSCRIPTION FACTOR (EUROFUNG)"/>
    <property type="match status" value="1"/>
</dbReference>
<dbReference type="OrthoDB" id="1924260at2759"/>
<dbReference type="GO" id="GO:0000981">
    <property type="term" value="F:DNA-binding transcription factor activity, RNA polymerase II-specific"/>
    <property type="evidence" value="ECO:0007669"/>
    <property type="project" value="TreeGrafter"/>
</dbReference>
<reference evidence="1" key="2">
    <citation type="journal article" date="2023" name="IMA Fungus">
        <title>Comparative genomic study of the Penicillium genus elucidates a diverse pangenome and 15 lateral gene transfer events.</title>
        <authorList>
            <person name="Petersen C."/>
            <person name="Sorensen T."/>
            <person name="Nielsen M.R."/>
            <person name="Sondergaard T.E."/>
            <person name="Sorensen J.L."/>
            <person name="Fitzpatrick D.A."/>
            <person name="Frisvad J.C."/>
            <person name="Nielsen K.L."/>
        </authorList>
    </citation>
    <scope>NUCLEOTIDE SEQUENCE</scope>
    <source>
        <strain evidence="1">IBT 30761</strain>
    </source>
</reference>
<keyword evidence="2" id="KW-1185">Reference proteome</keyword>
<feature type="non-terminal residue" evidence="1">
    <location>
        <position position="269"/>
    </location>
</feature>
<name>A0A9W9K728_9EURO</name>
<dbReference type="InterPro" id="IPR052400">
    <property type="entry name" value="Zn2-C6_fungal_TF"/>
</dbReference>
<protein>
    <submittedName>
        <fullName evidence="1">Uncharacterized protein</fullName>
    </submittedName>
</protein>
<dbReference type="AlphaFoldDB" id="A0A9W9K728"/>
<evidence type="ECO:0000313" key="2">
    <source>
        <dbReference type="Proteomes" id="UP001149074"/>
    </source>
</evidence>
<dbReference type="Proteomes" id="UP001149074">
    <property type="component" value="Unassembled WGS sequence"/>
</dbReference>